<dbReference type="SUPFAM" id="SSF103473">
    <property type="entry name" value="MFS general substrate transporter"/>
    <property type="match status" value="1"/>
</dbReference>
<dbReference type="GO" id="GO:0005886">
    <property type="term" value="C:plasma membrane"/>
    <property type="evidence" value="ECO:0007669"/>
    <property type="project" value="UniProtKB-SubCell"/>
</dbReference>
<feature type="transmembrane region" description="Helical" evidence="8">
    <location>
        <begin position="310"/>
        <end position="327"/>
    </location>
</feature>
<feature type="transmembrane region" description="Helical" evidence="8">
    <location>
        <begin position="149"/>
        <end position="171"/>
    </location>
</feature>
<feature type="compositionally biased region" description="Basic and acidic residues" evidence="7">
    <location>
        <begin position="452"/>
        <end position="465"/>
    </location>
</feature>
<dbReference type="Proteomes" id="UP000283128">
    <property type="component" value="Unassembled WGS sequence"/>
</dbReference>
<feature type="transmembrane region" description="Helical" evidence="8">
    <location>
        <begin position="116"/>
        <end position="137"/>
    </location>
</feature>
<evidence type="ECO:0000256" key="7">
    <source>
        <dbReference type="SAM" id="MobiDB-lite"/>
    </source>
</evidence>
<dbReference type="CDD" id="cd17369">
    <property type="entry name" value="MFS_ShiA_like"/>
    <property type="match status" value="1"/>
</dbReference>
<evidence type="ECO:0000259" key="9">
    <source>
        <dbReference type="PROSITE" id="PS50850"/>
    </source>
</evidence>
<feature type="region of interest" description="Disordered" evidence="7">
    <location>
        <begin position="452"/>
        <end position="472"/>
    </location>
</feature>
<dbReference type="PANTHER" id="PTHR43045">
    <property type="entry name" value="SHIKIMATE TRANSPORTER"/>
    <property type="match status" value="1"/>
</dbReference>
<evidence type="ECO:0000256" key="8">
    <source>
        <dbReference type="SAM" id="Phobius"/>
    </source>
</evidence>
<feature type="transmembrane region" description="Helical" evidence="8">
    <location>
        <begin position="55"/>
        <end position="74"/>
    </location>
</feature>
<dbReference type="GO" id="GO:0022857">
    <property type="term" value="F:transmembrane transporter activity"/>
    <property type="evidence" value="ECO:0007669"/>
    <property type="project" value="InterPro"/>
</dbReference>
<feature type="transmembrane region" description="Helical" evidence="8">
    <location>
        <begin position="80"/>
        <end position="104"/>
    </location>
</feature>
<dbReference type="InterPro" id="IPR036259">
    <property type="entry name" value="MFS_trans_sf"/>
</dbReference>
<keyword evidence="6 8" id="KW-0472">Membrane</keyword>
<sequence length="472" mass="50272">MSRFKEHPHGSLPPCWPTAEDRGFAVGTSTAPSPDTRSHRNRAVVASTVGTAIEWYDFFLYGTAAALVFPHLFFPGQSAYTGVLASFATQFVGFAARPVGAAIFGHFGDRVGRKSTLVITLVMMGVSTVLIGCLPTYGSIGLAAPVLLVVLRVVQGIGVGGEWGGSVLLAMEWGTKKRRGLMASWPQMGVPLGLLASTGMVRWMTSATGDGFESWAWRIPFLASAVLVAVGLYVRLRVVESPDFAAVKSAQAVVRMPAWDVLRHQWREVLTSAFVRLSEQAPFYLFITFVLTYGTEHLGLERGELLDDTLVAAAVGLVSIPVFGHLSDRIGRRLMYGIGIACVAAFAFPYFALLNTGSAGLVLLAIVLSLAFHDMQYGPQAALIAEGFGTNVRYSGAGLGYQLASVIAGGPAPLIAAAILEDTGSSIGISVYIVGCCVLSFVALLLIPRRTGSDPEPRNQERQAAQREQTGT</sequence>
<proteinExistence type="predicted"/>
<dbReference type="PROSITE" id="PS50850">
    <property type="entry name" value="MFS"/>
    <property type="match status" value="1"/>
</dbReference>
<protein>
    <submittedName>
        <fullName evidence="10">MFS transporter</fullName>
    </submittedName>
</protein>
<feature type="transmembrane region" description="Helical" evidence="8">
    <location>
        <begin position="426"/>
        <end position="447"/>
    </location>
</feature>
<dbReference type="Pfam" id="PF07690">
    <property type="entry name" value="MFS_1"/>
    <property type="match status" value="1"/>
</dbReference>
<reference evidence="10 11" key="1">
    <citation type="submission" date="2019-01" db="EMBL/GenBank/DDBJ databases">
        <title>Genome sequences of Streptomyces and Rhizobium isolates collected from root and soil.</title>
        <authorList>
            <person name="Chhettri S."/>
            <person name="Sevigny J.L."/>
            <person name="Sen A."/>
            <person name="Ennis N."/>
            <person name="Tisa L."/>
        </authorList>
    </citation>
    <scope>NUCLEOTIDE SEQUENCE [LARGE SCALE GENOMIC DNA]</scope>
    <source>
        <strain evidence="10 11">San01</strain>
    </source>
</reference>
<comment type="caution">
    <text evidence="10">The sequence shown here is derived from an EMBL/GenBank/DDBJ whole genome shotgun (WGS) entry which is preliminary data.</text>
</comment>
<feature type="transmembrane region" description="Helical" evidence="8">
    <location>
        <begin position="215"/>
        <end position="234"/>
    </location>
</feature>
<comment type="subcellular location">
    <subcellularLocation>
        <location evidence="1">Cell membrane</location>
        <topology evidence="1">Multi-pass membrane protein</topology>
    </subcellularLocation>
</comment>
<keyword evidence="5 8" id="KW-1133">Transmembrane helix</keyword>
<feature type="transmembrane region" description="Helical" evidence="8">
    <location>
        <begin position="183"/>
        <end position="203"/>
    </location>
</feature>
<keyword evidence="3" id="KW-1003">Cell membrane</keyword>
<dbReference type="InterPro" id="IPR005829">
    <property type="entry name" value="Sugar_transporter_CS"/>
</dbReference>
<name>A0A3S2VGZ9_9ACTN</name>
<feature type="transmembrane region" description="Helical" evidence="8">
    <location>
        <begin position="399"/>
        <end position="420"/>
    </location>
</feature>
<dbReference type="OrthoDB" id="9066401at2"/>
<feature type="transmembrane region" description="Helical" evidence="8">
    <location>
        <begin position="281"/>
        <end position="298"/>
    </location>
</feature>
<evidence type="ECO:0000256" key="2">
    <source>
        <dbReference type="ARBA" id="ARBA00022448"/>
    </source>
</evidence>
<dbReference type="InterPro" id="IPR020846">
    <property type="entry name" value="MFS_dom"/>
</dbReference>
<dbReference type="InterPro" id="IPR011701">
    <property type="entry name" value="MFS"/>
</dbReference>
<gene>
    <name evidence="10" type="ORF">EOT10_18610</name>
</gene>
<dbReference type="Gene3D" id="1.20.1250.20">
    <property type="entry name" value="MFS general substrate transporter like domains"/>
    <property type="match status" value="1"/>
</dbReference>
<evidence type="ECO:0000256" key="4">
    <source>
        <dbReference type="ARBA" id="ARBA00022692"/>
    </source>
</evidence>
<feature type="domain" description="Major facilitator superfamily (MFS) profile" evidence="9">
    <location>
        <begin position="43"/>
        <end position="452"/>
    </location>
</feature>
<keyword evidence="4 8" id="KW-0812">Transmembrane</keyword>
<dbReference type="EMBL" id="RZYA01000008">
    <property type="protein sequence ID" value="RVU23078.1"/>
    <property type="molecule type" value="Genomic_DNA"/>
</dbReference>
<dbReference type="PANTHER" id="PTHR43045:SF1">
    <property type="entry name" value="SHIKIMATE TRANSPORTER"/>
    <property type="match status" value="1"/>
</dbReference>
<accession>A0A3S2VGZ9</accession>
<evidence type="ECO:0000256" key="5">
    <source>
        <dbReference type="ARBA" id="ARBA00022989"/>
    </source>
</evidence>
<evidence type="ECO:0000313" key="10">
    <source>
        <dbReference type="EMBL" id="RVU23078.1"/>
    </source>
</evidence>
<dbReference type="PROSITE" id="PS00217">
    <property type="entry name" value="SUGAR_TRANSPORT_2"/>
    <property type="match status" value="1"/>
</dbReference>
<evidence type="ECO:0000256" key="6">
    <source>
        <dbReference type="ARBA" id="ARBA00023136"/>
    </source>
</evidence>
<evidence type="ECO:0000256" key="3">
    <source>
        <dbReference type="ARBA" id="ARBA00022475"/>
    </source>
</evidence>
<organism evidence="10 11">
    <name type="scientific">Streptomyces antnestii</name>
    <dbReference type="NCBI Taxonomy" id="2494256"/>
    <lineage>
        <taxon>Bacteria</taxon>
        <taxon>Bacillati</taxon>
        <taxon>Actinomycetota</taxon>
        <taxon>Actinomycetes</taxon>
        <taxon>Kitasatosporales</taxon>
        <taxon>Streptomycetaceae</taxon>
        <taxon>Streptomyces</taxon>
    </lineage>
</organism>
<evidence type="ECO:0000313" key="11">
    <source>
        <dbReference type="Proteomes" id="UP000283128"/>
    </source>
</evidence>
<keyword evidence="2" id="KW-0813">Transport</keyword>
<evidence type="ECO:0000256" key="1">
    <source>
        <dbReference type="ARBA" id="ARBA00004651"/>
    </source>
</evidence>
<keyword evidence="11" id="KW-1185">Reference proteome</keyword>
<feature type="transmembrane region" description="Helical" evidence="8">
    <location>
        <begin position="334"/>
        <end position="353"/>
    </location>
</feature>
<dbReference type="AlphaFoldDB" id="A0A3S2VGZ9"/>